<feature type="compositionally biased region" description="Polar residues" evidence="1">
    <location>
        <begin position="90"/>
        <end position="101"/>
    </location>
</feature>
<comment type="caution">
    <text evidence="2">The sequence shown here is derived from an EMBL/GenBank/DDBJ whole genome shotgun (WGS) entry which is preliminary data.</text>
</comment>
<evidence type="ECO:0008006" key="4">
    <source>
        <dbReference type="Google" id="ProtNLM"/>
    </source>
</evidence>
<evidence type="ECO:0000313" key="2">
    <source>
        <dbReference type="EMBL" id="MED7828028.1"/>
    </source>
</evidence>
<feature type="compositionally biased region" description="Pro residues" evidence="1">
    <location>
        <begin position="104"/>
        <end position="120"/>
    </location>
</feature>
<proteinExistence type="predicted"/>
<dbReference type="EMBL" id="JAYWVC010000303">
    <property type="protein sequence ID" value="MED7828028.1"/>
    <property type="molecule type" value="Genomic_DNA"/>
</dbReference>
<evidence type="ECO:0000256" key="1">
    <source>
        <dbReference type="SAM" id="MobiDB-lite"/>
    </source>
</evidence>
<keyword evidence="3" id="KW-1185">Reference proteome</keyword>
<name>A0ABU7FVS5_9ACTN</name>
<dbReference type="Proteomes" id="UP001333996">
    <property type="component" value="Unassembled WGS sequence"/>
</dbReference>
<accession>A0ABU7FVS5</accession>
<evidence type="ECO:0000313" key="3">
    <source>
        <dbReference type="Proteomes" id="UP001333996"/>
    </source>
</evidence>
<gene>
    <name evidence="2" type="ORF">VXC91_40630</name>
</gene>
<dbReference type="RefSeq" id="WP_329512390.1">
    <property type="nucleotide sequence ID" value="NZ_JAYWVC010000303.1"/>
</dbReference>
<sequence>MRRLCQARLRQRGEQYVAEAGCSTPTVQDVPHSGQTDVWLAFTASVLAFARRIRRQCRDRHTDEQNTAVIFARGISGPPHPRHNRGPVSFSATTTSRSRGTPSLPMPTPYDRPSLPPMPRFEPTYPKRNSP</sequence>
<protein>
    <recommendedName>
        <fullName evidence="4">Transposase</fullName>
    </recommendedName>
</protein>
<feature type="region of interest" description="Disordered" evidence="1">
    <location>
        <begin position="71"/>
        <end position="131"/>
    </location>
</feature>
<organism evidence="2 3">
    <name type="scientific">Streptomyces chiangmaiensis</name>
    <dbReference type="NCBI Taxonomy" id="766497"/>
    <lineage>
        <taxon>Bacteria</taxon>
        <taxon>Bacillati</taxon>
        <taxon>Actinomycetota</taxon>
        <taxon>Actinomycetes</taxon>
        <taxon>Kitasatosporales</taxon>
        <taxon>Streptomycetaceae</taxon>
        <taxon>Streptomyces</taxon>
    </lineage>
</organism>
<reference evidence="2" key="1">
    <citation type="submission" date="2024-01" db="EMBL/GenBank/DDBJ databases">
        <title>First draft genome sequence data of TA4-1, the type strain of Gram-positive actinobacterium Streptomyces chiangmaiensis.</title>
        <authorList>
            <person name="Yasawong M."/>
            <person name="Nantapong N."/>
        </authorList>
    </citation>
    <scope>NUCLEOTIDE SEQUENCE</scope>
    <source>
        <strain evidence="2">TA4-1</strain>
    </source>
</reference>